<feature type="domain" description="AAA+ ATPase" evidence="5">
    <location>
        <begin position="11"/>
        <end position="136"/>
    </location>
</feature>
<keyword evidence="3" id="KW-0347">Helicase</keyword>
<protein>
    <recommendedName>
        <fullName evidence="5">AAA+ ATPase domain-containing protein</fullName>
    </recommendedName>
</protein>
<dbReference type="PANTHER" id="PTHR47642:SF5">
    <property type="entry name" value="ATP-DEPENDENT DNA HELICASE"/>
    <property type="match status" value="1"/>
</dbReference>
<dbReference type="InterPro" id="IPR051055">
    <property type="entry name" value="PIF1_helicase"/>
</dbReference>
<dbReference type="InterPro" id="IPR027417">
    <property type="entry name" value="P-loop_NTPase"/>
</dbReference>
<dbReference type="GO" id="GO:0003678">
    <property type="term" value="F:DNA helicase activity"/>
    <property type="evidence" value="ECO:0007669"/>
    <property type="project" value="InterPro"/>
</dbReference>
<evidence type="ECO:0000259" key="5">
    <source>
        <dbReference type="SMART" id="SM00382"/>
    </source>
</evidence>
<sequence length="424" mass="47374">MTLDNICKILEKDNIFLTGGAGVGKSYTTMKIIEKFKKNEKNVVTLGSTGVSAVAVNGMTVHSFFVFGIANSLEELDIGDKKAKHRLSELKKIISNTDLIVIDEISMISASLIDMIAYRLDSMGFMGKILFVGDFFQLSPIVKYKENVGLFDSLLFAFESSSWHNFAPVVVELTTMHRTHDTEFTKILSSIRKGEVNEKVIEYIKSLEQNSALENSTYLFGKNEHVEKMNRDKLAELSSPAVMLIAQNNSIKGVHENKVANWQKSLPVPDTLTLKVGAPVLFCVNKWGKYANGERGVIREITSEAVIVEKNDSLVRVEPHVFELGEFHANEDGKLKSITLATMSQFPLKLAYAITIHKSQGMSIDNLVCNVDNIFTPSQFYVALSRATDPKTLKVDYSGGNLEYYLKRVISIDPRVVEFYSSVR</sequence>
<keyword evidence="1" id="KW-0547">Nucleotide-binding</keyword>
<dbReference type="InterPro" id="IPR003840">
    <property type="entry name" value="DNA_helicase_dom"/>
</dbReference>
<dbReference type="GO" id="GO:0006281">
    <property type="term" value="P:DNA repair"/>
    <property type="evidence" value="ECO:0007669"/>
    <property type="project" value="InterPro"/>
</dbReference>
<dbReference type="Pfam" id="PF05970">
    <property type="entry name" value="PIF1"/>
    <property type="match status" value="1"/>
</dbReference>
<proteinExistence type="predicted"/>
<dbReference type="GO" id="GO:0005524">
    <property type="term" value="F:ATP binding"/>
    <property type="evidence" value="ECO:0007669"/>
    <property type="project" value="UniProtKB-KW"/>
</dbReference>
<evidence type="ECO:0000256" key="2">
    <source>
        <dbReference type="ARBA" id="ARBA00022801"/>
    </source>
</evidence>
<accession>A0A0S4XNG2</accession>
<dbReference type="InterPro" id="IPR003593">
    <property type="entry name" value="AAA+_ATPase"/>
</dbReference>
<evidence type="ECO:0000313" key="6">
    <source>
        <dbReference type="EMBL" id="CUV65532.1"/>
    </source>
</evidence>
<organism evidence="6">
    <name type="scientific">Sulfurovum sp. enrichment culture clone C5</name>
    <dbReference type="NCBI Taxonomy" id="497650"/>
    <lineage>
        <taxon>Bacteria</taxon>
        <taxon>Pseudomonadati</taxon>
        <taxon>Campylobacterota</taxon>
        <taxon>Epsilonproteobacteria</taxon>
        <taxon>Campylobacterales</taxon>
        <taxon>Sulfurovaceae</taxon>
        <taxon>Sulfurovum</taxon>
        <taxon>environmental samples</taxon>
    </lineage>
</organism>
<dbReference type="InterPro" id="IPR010285">
    <property type="entry name" value="DNA_helicase_pif1-like_DEAD"/>
</dbReference>
<dbReference type="GO" id="GO:0016787">
    <property type="term" value="F:hydrolase activity"/>
    <property type="evidence" value="ECO:0007669"/>
    <property type="project" value="UniProtKB-KW"/>
</dbReference>
<keyword evidence="4" id="KW-0067">ATP-binding</keyword>
<evidence type="ECO:0000256" key="3">
    <source>
        <dbReference type="ARBA" id="ARBA00022806"/>
    </source>
</evidence>
<dbReference type="GO" id="GO:0000723">
    <property type="term" value="P:telomere maintenance"/>
    <property type="evidence" value="ECO:0007669"/>
    <property type="project" value="InterPro"/>
</dbReference>
<keyword evidence="2" id="KW-0378">Hydrolase</keyword>
<dbReference type="EMBL" id="FAXN01000038">
    <property type="protein sequence ID" value="CUV65532.1"/>
    <property type="molecule type" value="Genomic_DNA"/>
</dbReference>
<gene>
    <name evidence="6" type="ORF">BN3087_380048</name>
</gene>
<evidence type="ECO:0000256" key="4">
    <source>
        <dbReference type="ARBA" id="ARBA00022840"/>
    </source>
</evidence>
<dbReference type="Pfam" id="PF02689">
    <property type="entry name" value="Herpes_Helicase"/>
    <property type="match status" value="1"/>
</dbReference>
<evidence type="ECO:0000256" key="1">
    <source>
        <dbReference type="ARBA" id="ARBA00022741"/>
    </source>
</evidence>
<dbReference type="SUPFAM" id="SSF52540">
    <property type="entry name" value="P-loop containing nucleoside triphosphate hydrolases"/>
    <property type="match status" value="2"/>
</dbReference>
<dbReference type="SMART" id="SM00382">
    <property type="entry name" value="AAA"/>
    <property type="match status" value="1"/>
</dbReference>
<dbReference type="PANTHER" id="PTHR47642">
    <property type="entry name" value="ATP-DEPENDENT DNA HELICASE"/>
    <property type="match status" value="1"/>
</dbReference>
<dbReference type="AlphaFoldDB" id="A0A0S4XNG2"/>
<dbReference type="CDD" id="cd18809">
    <property type="entry name" value="SF1_C_RecD"/>
    <property type="match status" value="1"/>
</dbReference>
<dbReference type="Gene3D" id="3.40.50.300">
    <property type="entry name" value="P-loop containing nucleotide triphosphate hydrolases"/>
    <property type="match status" value="2"/>
</dbReference>
<name>A0A0S4XNG2_9BACT</name>
<reference evidence="6" key="1">
    <citation type="submission" date="2015-11" db="EMBL/GenBank/DDBJ databases">
        <authorList>
            <person name="Zhang Y."/>
            <person name="Guo Z."/>
        </authorList>
    </citation>
    <scope>NUCLEOTIDE SEQUENCE</scope>
    <source>
        <strain evidence="6">BN30871</strain>
    </source>
</reference>